<evidence type="ECO:0000313" key="3">
    <source>
        <dbReference type="Proteomes" id="UP000002590"/>
    </source>
</evidence>
<evidence type="ECO:0000313" key="2">
    <source>
        <dbReference type="EMBL" id="ABM70726.1"/>
    </source>
</evidence>
<feature type="domain" description="NAD-dependent epimerase/dehydratase" evidence="1">
    <location>
        <begin position="3"/>
        <end position="230"/>
    </location>
</feature>
<proteinExistence type="predicted"/>
<dbReference type="Pfam" id="PF01370">
    <property type="entry name" value="Epimerase"/>
    <property type="match status" value="1"/>
</dbReference>
<dbReference type="Proteomes" id="UP000002590">
    <property type="component" value="Chromosome"/>
</dbReference>
<accession>A2BSG5</accession>
<dbReference type="EC" id="5.1.3.2" evidence="2"/>
<dbReference type="CDD" id="cd08946">
    <property type="entry name" value="SDR_e"/>
    <property type="match status" value="1"/>
</dbReference>
<dbReference type="InterPro" id="IPR001509">
    <property type="entry name" value="Epimerase_deHydtase"/>
</dbReference>
<reference evidence="2 3" key="1">
    <citation type="journal article" date="2007" name="PLoS Genet.">
        <title>Patterns and implications of gene gain and loss in the evolution of Prochlorococcus.</title>
        <authorList>
            <person name="Kettler G.C."/>
            <person name="Martiny A.C."/>
            <person name="Huang K."/>
            <person name="Zucker J."/>
            <person name="Coleman M.L."/>
            <person name="Rodrigue S."/>
            <person name="Chen F."/>
            <person name="Lapidus A."/>
            <person name="Ferriera S."/>
            <person name="Johnson J."/>
            <person name="Steglich C."/>
            <person name="Church G.M."/>
            <person name="Richardson P."/>
            <person name="Chisholm S.W."/>
        </authorList>
    </citation>
    <scope>NUCLEOTIDE SEQUENCE [LARGE SCALE GENOMIC DNA]</scope>
    <source>
        <strain evidence="2 3">AS9601</strain>
    </source>
</reference>
<gene>
    <name evidence="2" type="ordered locus">A9601_14431</name>
</gene>
<name>A2BSG5_PROMS</name>
<evidence type="ECO:0000259" key="1">
    <source>
        <dbReference type="Pfam" id="PF01370"/>
    </source>
</evidence>
<dbReference type="InterPro" id="IPR050177">
    <property type="entry name" value="Lipid_A_modif_metabolic_enz"/>
</dbReference>
<dbReference type="RefSeq" id="WP_011818863.1">
    <property type="nucleotide sequence ID" value="NC_008816.1"/>
</dbReference>
<dbReference type="SUPFAM" id="SSF51735">
    <property type="entry name" value="NAD(P)-binding Rossmann-fold domains"/>
    <property type="match status" value="1"/>
</dbReference>
<dbReference type="PANTHER" id="PTHR43245">
    <property type="entry name" value="BIFUNCTIONAL POLYMYXIN RESISTANCE PROTEIN ARNA"/>
    <property type="match status" value="1"/>
</dbReference>
<dbReference type="STRING" id="146891.A9601_14431"/>
<sequence length="315" mass="35481">MNILVTGGNGYKGTVLIPKLLKEGHKITSIDSNLFGNYLKPTKNLKIIKEDIRNIKQSHFLGINAVIHLANIANDPLVELDPHLSWEVNVLASQQLAEKAYRAGVKTFIYASSGSVYGISDKERVTEDTELLPISEYNKTKMVAERIFLSYQDKMKIFCIRPATVCGVSPRMRLDVSVNILTFSALSKGLITVFGGNQIRPNIHIDDICDLYLFFINKYSELESGFYNAGFENISILEIAEEVKKLLPNTKIEITPSNDPRSYRQCSDKILDLGFIPKKSVKHAISEIIDSYESKTLNTNETCFSVKWLKKSLHN</sequence>
<keyword evidence="2" id="KW-0413">Isomerase</keyword>
<dbReference type="Gene3D" id="3.40.50.720">
    <property type="entry name" value="NAD(P)-binding Rossmann-like Domain"/>
    <property type="match status" value="1"/>
</dbReference>
<protein>
    <submittedName>
        <fullName evidence="2">Putative nucleoside-diphosphate sugar epimerase</fullName>
        <ecNumber evidence="2">5.1.3.2</ecNumber>
        <ecNumber evidence="2">5.1.3.7</ecNumber>
    </submittedName>
</protein>
<dbReference type="HOGENOM" id="CLU_007383_1_0_3"/>
<dbReference type="GO" id="GO:0003974">
    <property type="term" value="F:UDP-N-acetylglucosamine 4-epimerase activity"/>
    <property type="evidence" value="ECO:0007669"/>
    <property type="project" value="UniProtKB-EC"/>
</dbReference>
<dbReference type="InterPro" id="IPR036291">
    <property type="entry name" value="NAD(P)-bd_dom_sf"/>
</dbReference>
<dbReference type="OrthoDB" id="9811743at2"/>
<dbReference type="EMBL" id="CP000551">
    <property type="protein sequence ID" value="ABM70726.1"/>
    <property type="molecule type" value="Genomic_DNA"/>
</dbReference>
<dbReference type="KEGG" id="pmb:A9601_14431"/>
<dbReference type="GO" id="GO:0003978">
    <property type="term" value="F:UDP-glucose 4-epimerase activity"/>
    <property type="evidence" value="ECO:0007669"/>
    <property type="project" value="UniProtKB-EC"/>
</dbReference>
<dbReference type="EC" id="5.1.3.7" evidence="2"/>
<dbReference type="eggNOG" id="COG0451">
    <property type="taxonomic scope" value="Bacteria"/>
</dbReference>
<dbReference type="AlphaFoldDB" id="A2BSG5"/>
<organism evidence="2 3">
    <name type="scientific">Prochlorococcus marinus (strain AS9601)</name>
    <dbReference type="NCBI Taxonomy" id="146891"/>
    <lineage>
        <taxon>Bacteria</taxon>
        <taxon>Bacillati</taxon>
        <taxon>Cyanobacteriota</taxon>
        <taxon>Cyanophyceae</taxon>
        <taxon>Synechococcales</taxon>
        <taxon>Prochlorococcaceae</taxon>
        <taxon>Prochlorococcus</taxon>
    </lineage>
</organism>
<dbReference type="PANTHER" id="PTHR43245:SF23">
    <property type="entry name" value="NAD(P)-BINDING DOMAIN-CONTAINING PROTEIN"/>
    <property type="match status" value="1"/>
</dbReference>